<dbReference type="InterPro" id="IPR000883">
    <property type="entry name" value="Cyt_C_Oxase_1"/>
</dbReference>
<keyword evidence="22" id="KW-1185">Reference proteome</keyword>
<evidence type="ECO:0000256" key="7">
    <source>
        <dbReference type="ARBA" id="ARBA00022660"/>
    </source>
</evidence>
<keyword evidence="14 19" id="KW-0186">Copper</keyword>
<dbReference type="Gene3D" id="1.20.210.10">
    <property type="entry name" value="Cytochrome c oxidase-like, subunit I domain"/>
    <property type="match status" value="1"/>
</dbReference>
<evidence type="ECO:0000256" key="9">
    <source>
        <dbReference type="ARBA" id="ARBA00022723"/>
    </source>
</evidence>
<keyword evidence="12 19" id="KW-1133">Transmembrane helix</keyword>
<sequence length="568" mass="63571">MGHFAWRWLTTTDHKMIGNLYFITSLAFFAFGGVLALAIRAELAFPGLQFLSYETYNQFFTMHGTIMLLLFATPLFSAFANAIMPLQIGAPDVAFPRLNMLSYWFFLFGGLITVSGFLSPEGAASFGWFAYSPLSNAVNSPGVGGDLWIVGLYLVGLSSILGSVNFITTILTMRAPGMTMFRMPIFTWNTLITALLVLIAFPILAAAMLMLEADRKFGAHIFDAANGGAMLWQHLFWFFGHPEVYIIALPFFGIITEILPVFSRKPLFGYMTLVGATLSIAALSVAVWAHHMYVTGAVSLPFFSFMTFLIAVPTGVKFFDWIGTMWGGSLSFDTPMLWSIGFLTTFLFGGLTGVILASPPLDFQLSDSYFVVAHFHYVVFGTVVFAMFGGFYFWWPKLTGRMLDEKWGKIHFWLLFIGFHTTFLVQHWLGVEGMPRRYADYLPNEGFTVLNQVSSFGAFLLGASMLPFIYNVWKSRKNPLVKVDDPWGWGRSLEWATSCPPPRHNFDSLPRIRSESPAFDLHHPEIALEEYPDNMAGENEFLDSGEHQGRLGALIGNVEHTAGKDDQR</sequence>
<evidence type="ECO:0000256" key="3">
    <source>
        <dbReference type="ARBA" id="ARBA00009578"/>
    </source>
</evidence>
<feature type="transmembrane region" description="Helical" evidence="19">
    <location>
        <begin position="407"/>
        <end position="429"/>
    </location>
</feature>
<dbReference type="PANTHER" id="PTHR10422:SF18">
    <property type="entry name" value="CYTOCHROME C OXIDASE SUBUNIT 1"/>
    <property type="match status" value="1"/>
</dbReference>
<dbReference type="GO" id="GO:0022904">
    <property type="term" value="P:respiratory electron transport chain"/>
    <property type="evidence" value="ECO:0007669"/>
    <property type="project" value="TreeGrafter"/>
</dbReference>
<dbReference type="AlphaFoldDB" id="A0A516Q658"/>
<dbReference type="Pfam" id="PF00115">
    <property type="entry name" value="COX1"/>
    <property type="match status" value="1"/>
</dbReference>
<feature type="domain" description="Cytochrome oxidase subunit I profile" evidence="20">
    <location>
        <begin position="1"/>
        <end position="513"/>
    </location>
</feature>
<evidence type="ECO:0000256" key="14">
    <source>
        <dbReference type="ARBA" id="ARBA00023008"/>
    </source>
</evidence>
<dbReference type="PRINTS" id="PR01165">
    <property type="entry name" value="CYCOXIDASEI"/>
</dbReference>
<keyword evidence="7 18" id="KW-0679">Respiratory chain</keyword>
<dbReference type="KEGG" id="mik:FOE78_18680"/>
<evidence type="ECO:0000256" key="19">
    <source>
        <dbReference type="RuleBase" id="RU363061"/>
    </source>
</evidence>
<evidence type="ECO:0000256" key="17">
    <source>
        <dbReference type="ARBA" id="ARBA00047816"/>
    </source>
</evidence>
<feature type="transmembrane region" description="Helical" evidence="19">
    <location>
        <begin position="151"/>
        <end position="173"/>
    </location>
</feature>
<comment type="function">
    <text evidence="16 19">Cytochrome c oxidase is the component of the respiratory chain that catalyzes the reduction of oxygen to water. Subunits 1-3 form the functional core of the enzyme complex. CO I is the catalytic subunit of the enzyme. Electrons originating in cytochrome c are transferred via the copper A center of subunit 2 and heme A of subunit 1 to the bimetallic center formed by heme A3 and copper B.</text>
</comment>
<dbReference type="GO" id="GO:0020037">
    <property type="term" value="F:heme binding"/>
    <property type="evidence" value="ECO:0007669"/>
    <property type="project" value="InterPro"/>
</dbReference>
<protein>
    <recommendedName>
        <fullName evidence="19">Cytochrome c oxidase subunit 1</fullName>
        <ecNumber evidence="19">7.1.1.9</ecNumber>
    </recommendedName>
</protein>
<evidence type="ECO:0000256" key="8">
    <source>
        <dbReference type="ARBA" id="ARBA00022692"/>
    </source>
</evidence>
<dbReference type="PANTHER" id="PTHR10422">
    <property type="entry name" value="CYTOCHROME C OXIDASE SUBUNIT 1"/>
    <property type="match status" value="1"/>
</dbReference>
<dbReference type="NCBIfam" id="TIGR02891">
    <property type="entry name" value="CtaD_CoxA"/>
    <property type="match status" value="1"/>
</dbReference>
<dbReference type="InterPro" id="IPR023616">
    <property type="entry name" value="Cyt_c_oxase-like_su1_dom"/>
</dbReference>
<dbReference type="RefSeq" id="WP_143988926.1">
    <property type="nucleotide sequence ID" value="NZ_CP041692.1"/>
</dbReference>
<feature type="transmembrane region" description="Helical" evidence="19">
    <location>
        <begin position="185"/>
        <end position="211"/>
    </location>
</feature>
<comment type="similarity">
    <text evidence="3 18">Belongs to the heme-copper respiratory oxidase family.</text>
</comment>
<dbReference type="InterPro" id="IPR014241">
    <property type="entry name" value="Cyt_c_oxidase_su1_bac"/>
</dbReference>
<keyword evidence="9 19" id="KW-0479">Metal-binding</keyword>
<evidence type="ECO:0000256" key="18">
    <source>
        <dbReference type="RuleBase" id="RU000370"/>
    </source>
</evidence>
<dbReference type="GO" id="GO:0006119">
    <property type="term" value="P:oxidative phosphorylation"/>
    <property type="evidence" value="ECO:0007669"/>
    <property type="project" value="UniProtKB-UniPathway"/>
</dbReference>
<keyword evidence="15 19" id="KW-0472">Membrane</keyword>
<dbReference type="InterPro" id="IPR036927">
    <property type="entry name" value="Cyt_c_oxase-like_su1_sf"/>
</dbReference>
<dbReference type="PROSITE" id="PS50855">
    <property type="entry name" value="COX1"/>
    <property type="match status" value="1"/>
</dbReference>
<keyword evidence="5 19" id="KW-1003">Cell membrane</keyword>
<feature type="transmembrane region" description="Helical" evidence="19">
    <location>
        <begin position="337"/>
        <end position="357"/>
    </location>
</feature>
<evidence type="ECO:0000256" key="2">
    <source>
        <dbReference type="ARBA" id="ARBA00004673"/>
    </source>
</evidence>
<dbReference type="GO" id="GO:0046872">
    <property type="term" value="F:metal ion binding"/>
    <property type="evidence" value="ECO:0007669"/>
    <property type="project" value="UniProtKB-KW"/>
</dbReference>
<dbReference type="Proteomes" id="UP000319263">
    <property type="component" value="Chromosome"/>
</dbReference>
<keyword evidence="10" id="KW-1278">Translocase</keyword>
<dbReference type="EMBL" id="CP041692">
    <property type="protein sequence ID" value="QDP98927.1"/>
    <property type="molecule type" value="Genomic_DNA"/>
</dbReference>
<dbReference type="EC" id="7.1.1.9" evidence="19"/>
<evidence type="ECO:0000256" key="15">
    <source>
        <dbReference type="ARBA" id="ARBA00023136"/>
    </source>
</evidence>
<dbReference type="GO" id="GO:0015990">
    <property type="term" value="P:electron transport coupled proton transport"/>
    <property type="evidence" value="ECO:0007669"/>
    <property type="project" value="InterPro"/>
</dbReference>
<comment type="subcellular location">
    <subcellularLocation>
        <location evidence="1 19">Cell membrane</location>
        <topology evidence="1 19">Multi-pass membrane protein</topology>
    </subcellularLocation>
</comment>
<feature type="transmembrane region" description="Helical" evidence="19">
    <location>
        <begin position="294"/>
        <end position="316"/>
    </location>
</feature>
<proteinExistence type="inferred from homology"/>
<evidence type="ECO:0000256" key="10">
    <source>
        <dbReference type="ARBA" id="ARBA00022967"/>
    </source>
</evidence>
<dbReference type="InterPro" id="IPR023615">
    <property type="entry name" value="Cyt_c_Oxase_su1_BS"/>
</dbReference>
<evidence type="ECO:0000256" key="4">
    <source>
        <dbReference type="ARBA" id="ARBA00022448"/>
    </source>
</evidence>
<evidence type="ECO:0000256" key="13">
    <source>
        <dbReference type="ARBA" id="ARBA00023004"/>
    </source>
</evidence>
<reference evidence="21 22" key="1">
    <citation type="submission" date="2019-07" db="EMBL/GenBank/DDBJ databases">
        <title>Microlunatus dokdonensis sp. nov. isolated from the rhizospheric soil of the wild plant Elymus tsukushiensis.</title>
        <authorList>
            <person name="Ghim S.-Y."/>
            <person name="Hwang Y.-J."/>
            <person name="Son J.-S."/>
            <person name="Shin J.-H."/>
        </authorList>
    </citation>
    <scope>NUCLEOTIDE SEQUENCE [LARGE SCALE GENOMIC DNA]</scope>
    <source>
        <strain evidence="21 22">KUDC0627</strain>
    </source>
</reference>
<dbReference type="UniPathway" id="UPA00705"/>
<feature type="transmembrane region" description="Helical" evidence="19">
    <location>
        <begin position="267"/>
        <end position="288"/>
    </location>
</feature>
<dbReference type="GO" id="GO:0005886">
    <property type="term" value="C:plasma membrane"/>
    <property type="evidence" value="ECO:0007669"/>
    <property type="project" value="UniProtKB-SubCell"/>
</dbReference>
<feature type="transmembrane region" description="Helical" evidence="19">
    <location>
        <begin position="59"/>
        <end position="83"/>
    </location>
</feature>
<keyword evidence="4 18" id="KW-0813">Transport</keyword>
<organism evidence="21 22">
    <name type="scientific">Microlunatus elymi</name>
    <dbReference type="NCBI Taxonomy" id="2596828"/>
    <lineage>
        <taxon>Bacteria</taxon>
        <taxon>Bacillati</taxon>
        <taxon>Actinomycetota</taxon>
        <taxon>Actinomycetes</taxon>
        <taxon>Propionibacteriales</taxon>
        <taxon>Propionibacteriaceae</taxon>
        <taxon>Microlunatus</taxon>
    </lineage>
</organism>
<evidence type="ECO:0000256" key="12">
    <source>
        <dbReference type="ARBA" id="ARBA00022989"/>
    </source>
</evidence>
<keyword evidence="21" id="KW-0560">Oxidoreductase</keyword>
<keyword evidence="13 19" id="KW-0408">Iron</keyword>
<evidence type="ECO:0000313" key="21">
    <source>
        <dbReference type="EMBL" id="QDP98927.1"/>
    </source>
</evidence>
<evidence type="ECO:0000259" key="20">
    <source>
        <dbReference type="PROSITE" id="PS50855"/>
    </source>
</evidence>
<keyword evidence="6 18" id="KW-0349">Heme</keyword>
<evidence type="ECO:0000313" key="22">
    <source>
        <dbReference type="Proteomes" id="UP000319263"/>
    </source>
</evidence>
<evidence type="ECO:0000256" key="5">
    <source>
        <dbReference type="ARBA" id="ARBA00022475"/>
    </source>
</evidence>
<evidence type="ECO:0000256" key="16">
    <source>
        <dbReference type="ARBA" id="ARBA00025218"/>
    </source>
</evidence>
<dbReference type="CDD" id="cd01662">
    <property type="entry name" value="Ubiquinol_Oxidase_I"/>
    <property type="match status" value="1"/>
</dbReference>
<feature type="transmembrane region" description="Helical" evidence="19">
    <location>
        <begin position="369"/>
        <end position="395"/>
    </location>
</feature>
<dbReference type="GO" id="GO:0016491">
    <property type="term" value="F:oxidoreductase activity"/>
    <property type="evidence" value="ECO:0007669"/>
    <property type="project" value="UniProtKB-KW"/>
</dbReference>
<keyword evidence="8 18" id="KW-0812">Transmembrane</keyword>
<dbReference type="SUPFAM" id="SSF81442">
    <property type="entry name" value="Cytochrome c oxidase subunit I-like"/>
    <property type="match status" value="1"/>
</dbReference>
<dbReference type="PROSITE" id="PS00077">
    <property type="entry name" value="COX1_CUB"/>
    <property type="match status" value="1"/>
</dbReference>
<evidence type="ECO:0000256" key="1">
    <source>
        <dbReference type="ARBA" id="ARBA00004651"/>
    </source>
</evidence>
<dbReference type="OrthoDB" id="9803294at2"/>
<gene>
    <name evidence="21" type="primary">ctaD</name>
    <name evidence="21" type="ORF">FOE78_18680</name>
</gene>
<feature type="transmembrane region" description="Helical" evidence="19">
    <location>
        <begin position="20"/>
        <end position="39"/>
    </location>
</feature>
<evidence type="ECO:0000256" key="11">
    <source>
        <dbReference type="ARBA" id="ARBA00022982"/>
    </source>
</evidence>
<keyword evidence="11 18" id="KW-0249">Electron transport</keyword>
<feature type="transmembrane region" description="Helical" evidence="19">
    <location>
        <begin position="231"/>
        <end position="255"/>
    </location>
</feature>
<evidence type="ECO:0000256" key="6">
    <source>
        <dbReference type="ARBA" id="ARBA00022617"/>
    </source>
</evidence>
<accession>A0A516Q658</accession>
<dbReference type="FunFam" id="1.20.210.10:FF:000003">
    <property type="entry name" value="Cytochrome c oxidase subunit 1"/>
    <property type="match status" value="1"/>
</dbReference>
<feature type="transmembrane region" description="Helical" evidence="19">
    <location>
        <begin position="104"/>
        <end position="131"/>
    </location>
</feature>
<feature type="transmembrane region" description="Helical" evidence="19">
    <location>
        <begin position="449"/>
        <end position="473"/>
    </location>
</feature>
<name>A0A516Q658_9ACTN</name>
<comment type="pathway">
    <text evidence="2 19">Energy metabolism; oxidative phosphorylation.</text>
</comment>
<dbReference type="GO" id="GO:0004129">
    <property type="term" value="F:cytochrome-c oxidase activity"/>
    <property type="evidence" value="ECO:0007669"/>
    <property type="project" value="UniProtKB-EC"/>
</dbReference>
<comment type="catalytic activity">
    <reaction evidence="17 19">
        <text>4 Fe(II)-[cytochrome c] + O2 + 8 H(+)(in) = 4 Fe(III)-[cytochrome c] + 2 H2O + 4 H(+)(out)</text>
        <dbReference type="Rhea" id="RHEA:11436"/>
        <dbReference type="Rhea" id="RHEA-COMP:10350"/>
        <dbReference type="Rhea" id="RHEA-COMP:14399"/>
        <dbReference type="ChEBI" id="CHEBI:15377"/>
        <dbReference type="ChEBI" id="CHEBI:15378"/>
        <dbReference type="ChEBI" id="CHEBI:15379"/>
        <dbReference type="ChEBI" id="CHEBI:29033"/>
        <dbReference type="ChEBI" id="CHEBI:29034"/>
        <dbReference type="EC" id="7.1.1.9"/>
    </reaction>
</comment>